<keyword evidence="2" id="KW-1185">Reference proteome</keyword>
<evidence type="ECO:0000313" key="1">
    <source>
        <dbReference type="EMBL" id="AUN97629.1"/>
    </source>
</evidence>
<dbReference type="EMBL" id="CP025704">
    <property type="protein sequence ID" value="AUN97629.1"/>
    <property type="molecule type" value="Genomic_DNA"/>
</dbReference>
<dbReference type="AlphaFoldDB" id="A0A2K9NQ45"/>
<sequence>MEMMRTDHKFFIYPLTDWRILDIKGLMECSNFEKFKKYDYAKKLLQKMKSQNFVNVYRCVLNGKNYYYLTPLAEKFINQDQKSSISEETIFHDAMVSSLGIELSKIKPFITEIELEHKIKNGKSRTSFDDIIPDARLKGHFKGANFTSAIEVELHQKEKSRIISKAKHYLKSSFYDYAFYFFPDEKILKNYANILRKELDNDFNQKIFLFSTPKIFEGKNTLYESTGLVKGQSKTILQLFEVAP</sequence>
<organism evidence="1 2">
    <name type="scientific">Bacteriovorax stolpii</name>
    <name type="common">Bdellovibrio stolpii</name>
    <dbReference type="NCBI Taxonomy" id="960"/>
    <lineage>
        <taxon>Bacteria</taxon>
        <taxon>Pseudomonadati</taxon>
        <taxon>Bdellovibrionota</taxon>
        <taxon>Bacteriovoracia</taxon>
        <taxon>Bacteriovoracales</taxon>
        <taxon>Bacteriovoracaceae</taxon>
        <taxon>Bacteriovorax</taxon>
    </lineage>
</organism>
<accession>A0A2K9NQ45</accession>
<protein>
    <submittedName>
        <fullName evidence="1">Uncharacterized protein</fullName>
    </submittedName>
</protein>
<reference evidence="1 2" key="1">
    <citation type="submission" date="2018-01" db="EMBL/GenBank/DDBJ databases">
        <title>Complete genome sequence of Bacteriovorax stolpii DSM12778.</title>
        <authorList>
            <person name="Tang B."/>
            <person name="Chang J."/>
        </authorList>
    </citation>
    <scope>NUCLEOTIDE SEQUENCE [LARGE SCALE GENOMIC DNA]</scope>
    <source>
        <strain evidence="1 2">DSM 12778</strain>
    </source>
</reference>
<dbReference type="Proteomes" id="UP000235584">
    <property type="component" value="Chromosome"/>
</dbReference>
<dbReference type="KEGG" id="bsto:C0V70_05770"/>
<name>A0A2K9NQ45_BACTC</name>
<evidence type="ECO:0000313" key="2">
    <source>
        <dbReference type="Proteomes" id="UP000235584"/>
    </source>
</evidence>
<proteinExistence type="predicted"/>
<gene>
    <name evidence="1" type="ORF">C0V70_05770</name>
</gene>
<dbReference type="RefSeq" id="WP_102242924.1">
    <property type="nucleotide sequence ID" value="NZ_CP025704.1"/>
</dbReference>